<evidence type="ECO:0000256" key="4">
    <source>
        <dbReference type="ARBA" id="ARBA00022825"/>
    </source>
</evidence>
<dbReference type="SMART" id="SM00020">
    <property type="entry name" value="Tryp_SPc"/>
    <property type="match status" value="2"/>
</dbReference>
<dbReference type="InterPro" id="IPR018114">
    <property type="entry name" value="TRYPSIN_HIS"/>
</dbReference>
<dbReference type="PRINTS" id="PR00722">
    <property type="entry name" value="CHYMOTRYPSIN"/>
</dbReference>
<dbReference type="FunFam" id="2.40.10.10:FF:000034">
    <property type="entry name" value="Eupolytin"/>
    <property type="match status" value="2"/>
</dbReference>
<evidence type="ECO:0000256" key="2">
    <source>
        <dbReference type="ARBA" id="ARBA00022670"/>
    </source>
</evidence>
<keyword evidence="9" id="KW-1185">Reference proteome</keyword>
<feature type="domain" description="Peptidase S1" evidence="8">
    <location>
        <begin position="271"/>
        <end position="497"/>
    </location>
</feature>
<comment type="similarity">
    <text evidence="1">Belongs to the peptidase S1 family.</text>
</comment>
<keyword evidence="5" id="KW-1015">Disulfide bond</keyword>
<dbReference type="PROSITE" id="PS50240">
    <property type="entry name" value="TRYPSIN_DOM"/>
    <property type="match status" value="2"/>
</dbReference>
<accession>A0A6J2XME8</accession>
<dbReference type="GO" id="GO:0006508">
    <property type="term" value="P:proteolysis"/>
    <property type="evidence" value="ECO:0007669"/>
    <property type="project" value="UniProtKB-KW"/>
</dbReference>
<evidence type="ECO:0000256" key="7">
    <source>
        <dbReference type="SAM" id="SignalP"/>
    </source>
</evidence>
<dbReference type="Proteomes" id="UP000504635">
    <property type="component" value="Unplaced"/>
</dbReference>
<dbReference type="AlphaFoldDB" id="A0A6J2XME8"/>
<protein>
    <submittedName>
        <fullName evidence="10">Transmembrane protease serine 9-like</fullName>
    </submittedName>
</protein>
<reference evidence="10" key="1">
    <citation type="submission" date="2025-08" db="UniProtKB">
        <authorList>
            <consortium name="RefSeq"/>
        </authorList>
    </citation>
    <scope>IDENTIFICATION</scope>
    <source>
        <tissue evidence="10">Gonads</tissue>
    </source>
</reference>
<dbReference type="SUPFAM" id="SSF50494">
    <property type="entry name" value="Trypsin-like serine proteases"/>
    <property type="match status" value="2"/>
</dbReference>
<dbReference type="InterPro" id="IPR043504">
    <property type="entry name" value="Peptidase_S1_PA_chymotrypsin"/>
</dbReference>
<proteinExistence type="inferred from homology"/>
<dbReference type="GeneID" id="115879709"/>
<dbReference type="InterPro" id="IPR001314">
    <property type="entry name" value="Peptidase_S1A"/>
</dbReference>
<evidence type="ECO:0000256" key="1">
    <source>
        <dbReference type="ARBA" id="ARBA00007664"/>
    </source>
</evidence>
<gene>
    <name evidence="10" type="primary">LOC115879709</name>
</gene>
<dbReference type="InterPro" id="IPR050430">
    <property type="entry name" value="Peptidase_S1"/>
</dbReference>
<dbReference type="OrthoDB" id="10051896at2759"/>
<keyword evidence="3 6" id="KW-0378">Hydrolase</keyword>
<evidence type="ECO:0000256" key="6">
    <source>
        <dbReference type="RuleBase" id="RU363034"/>
    </source>
</evidence>
<keyword evidence="7" id="KW-0732">Signal</keyword>
<dbReference type="PANTHER" id="PTHR24276:SF91">
    <property type="entry name" value="AT26814P-RELATED"/>
    <property type="match status" value="1"/>
</dbReference>
<dbReference type="GO" id="GO:0004252">
    <property type="term" value="F:serine-type endopeptidase activity"/>
    <property type="evidence" value="ECO:0007669"/>
    <property type="project" value="InterPro"/>
</dbReference>
<feature type="signal peptide" evidence="7">
    <location>
        <begin position="1"/>
        <end position="19"/>
    </location>
</feature>
<dbReference type="Pfam" id="PF00089">
    <property type="entry name" value="Trypsin"/>
    <property type="match status" value="2"/>
</dbReference>
<dbReference type="CDD" id="cd00190">
    <property type="entry name" value="Tryp_SPc"/>
    <property type="match status" value="2"/>
</dbReference>
<keyword evidence="2 6" id="KW-0645">Protease</keyword>
<dbReference type="PROSITE" id="PS00134">
    <property type="entry name" value="TRYPSIN_HIS"/>
    <property type="match status" value="2"/>
</dbReference>
<keyword evidence="4 6" id="KW-0720">Serine protease</keyword>
<dbReference type="InParanoid" id="A0A6J2XME8"/>
<evidence type="ECO:0000313" key="10">
    <source>
        <dbReference type="RefSeq" id="XP_030752527.1"/>
    </source>
</evidence>
<dbReference type="InterPro" id="IPR033116">
    <property type="entry name" value="TRYPSIN_SER"/>
</dbReference>
<evidence type="ECO:0000256" key="5">
    <source>
        <dbReference type="ARBA" id="ARBA00023157"/>
    </source>
</evidence>
<dbReference type="RefSeq" id="XP_030752527.1">
    <property type="nucleotide sequence ID" value="XM_030896667.1"/>
</dbReference>
<name>A0A6J2XME8_SITOR</name>
<dbReference type="PROSITE" id="PS00135">
    <property type="entry name" value="TRYPSIN_SER"/>
    <property type="match status" value="2"/>
</dbReference>
<dbReference type="KEGG" id="soy:115879709"/>
<sequence>MALVAQALLVLFQIYFTLAAPSFIKGNNPVPFIVGGQNASITDYPYQVQILVDNDHTCGGSIVNNKFILTAAHCFELVNTSQVTIRAGSSYRTSGGQIIRAANITVHPKFDLSVGFDNDVALIELATNLIYGSGVGPIPLPSSTTSFVDGQSSIATGWGLLADNGPLADQLQVVTVPLITTQSCQKTLYGTQITSNMICAGEGGKDTCTGDSGGPLVSNGVQLGIVSWGGVCGSAVTPGVYAKVTELLPFINSIVKLSTPPFVRGNIVPFIVGGNDANITDYPYQIEILVDNDHTCGGSILNNKFILTAAHCFLSINTSQVTVRVGSSYSTKEGEVIQAANITSHSGFNPSVNFNYENDVAIVELATNLTYSAGAAPTVLPSSTTTFEDGQASNATGWGLLTDSGPLSERLQVVTIPLITTETCQAQTIYSTQVTSKMFCAGEEGKSTCTGDSGGPLVSNGVQLGIVSWGGTCGGARTPAVYVKVSEYLQFIDDVISQSKLAYSNIL</sequence>
<organism evidence="9 10">
    <name type="scientific">Sitophilus oryzae</name>
    <name type="common">Rice weevil</name>
    <name type="synonym">Curculio oryzae</name>
    <dbReference type="NCBI Taxonomy" id="7048"/>
    <lineage>
        <taxon>Eukaryota</taxon>
        <taxon>Metazoa</taxon>
        <taxon>Ecdysozoa</taxon>
        <taxon>Arthropoda</taxon>
        <taxon>Hexapoda</taxon>
        <taxon>Insecta</taxon>
        <taxon>Pterygota</taxon>
        <taxon>Neoptera</taxon>
        <taxon>Endopterygota</taxon>
        <taxon>Coleoptera</taxon>
        <taxon>Polyphaga</taxon>
        <taxon>Cucujiformia</taxon>
        <taxon>Curculionidae</taxon>
        <taxon>Dryophthorinae</taxon>
        <taxon>Sitophilus</taxon>
    </lineage>
</organism>
<dbReference type="PANTHER" id="PTHR24276">
    <property type="entry name" value="POLYSERASE-RELATED"/>
    <property type="match status" value="1"/>
</dbReference>
<evidence type="ECO:0000313" key="9">
    <source>
        <dbReference type="Proteomes" id="UP000504635"/>
    </source>
</evidence>
<evidence type="ECO:0000256" key="3">
    <source>
        <dbReference type="ARBA" id="ARBA00022801"/>
    </source>
</evidence>
<evidence type="ECO:0000259" key="8">
    <source>
        <dbReference type="PROSITE" id="PS50240"/>
    </source>
</evidence>
<feature type="chain" id="PRO_5026744377" evidence="7">
    <location>
        <begin position="20"/>
        <end position="507"/>
    </location>
</feature>
<feature type="domain" description="Peptidase S1" evidence="8">
    <location>
        <begin position="33"/>
        <end position="256"/>
    </location>
</feature>
<dbReference type="Gene3D" id="2.40.10.10">
    <property type="entry name" value="Trypsin-like serine proteases"/>
    <property type="match status" value="2"/>
</dbReference>
<dbReference type="InterPro" id="IPR001254">
    <property type="entry name" value="Trypsin_dom"/>
</dbReference>
<dbReference type="InterPro" id="IPR009003">
    <property type="entry name" value="Peptidase_S1_PA"/>
</dbReference>